<dbReference type="PANTHER" id="PTHR30024:SF2">
    <property type="entry name" value="ABC TRANSPORTER SUBSTRATE-BINDING PROTEIN"/>
    <property type="match status" value="1"/>
</dbReference>
<name>A0A2P8DTT1_9ACTN</name>
<organism evidence="2 3">
    <name type="scientific">Murinocardiopsis flavida</name>
    <dbReference type="NCBI Taxonomy" id="645275"/>
    <lineage>
        <taxon>Bacteria</taxon>
        <taxon>Bacillati</taxon>
        <taxon>Actinomycetota</taxon>
        <taxon>Actinomycetes</taxon>
        <taxon>Streptosporangiales</taxon>
        <taxon>Nocardiopsidaceae</taxon>
        <taxon>Murinocardiopsis</taxon>
    </lineage>
</organism>
<proteinExistence type="predicted"/>
<feature type="chain" id="PRO_5015113794" evidence="1">
    <location>
        <begin position="35"/>
        <end position="337"/>
    </location>
</feature>
<dbReference type="SUPFAM" id="SSF53850">
    <property type="entry name" value="Periplasmic binding protein-like II"/>
    <property type="match status" value="1"/>
</dbReference>
<comment type="caution">
    <text evidence="2">The sequence shown here is derived from an EMBL/GenBank/DDBJ whole genome shotgun (WGS) entry which is preliminary data.</text>
</comment>
<reference evidence="2 3" key="1">
    <citation type="submission" date="2018-03" db="EMBL/GenBank/DDBJ databases">
        <title>Genomic Encyclopedia of Archaeal and Bacterial Type Strains, Phase II (KMG-II): from individual species to whole genera.</title>
        <authorList>
            <person name="Goeker M."/>
        </authorList>
    </citation>
    <scope>NUCLEOTIDE SEQUENCE [LARGE SCALE GENOMIC DNA]</scope>
    <source>
        <strain evidence="2 3">DSM 45312</strain>
    </source>
</reference>
<gene>
    <name evidence="2" type="ORF">CLV63_101104</name>
</gene>
<sequence>MIGTDATAHRTTGPAARRGLAALASAVVLCTALAACNPGLSGRELDTISIGYQPGIGYAPLLLMRQERVLEERFPDKEFEWRELNSGAAIRDGAISGEIQIAAGGIGPFIVGYGNGVPWKVLVGLDDANLRLMSMDAESLADLKGSAKIAMPGPDSIQAIVLRKAARDELGSAGAFDSQMVAMGHPDGMQALISGQMGGHLTAPPFQERLTKEGANTVVQSYDVFGEHTFNSVYVLEPFYGANTEVVHAFRDEVADSVERLRDDPKGTAPELAAVMGGGVTAAEVEEQITSDDISYTTRPRGFMEYARFMQEIGLVEEIPDDAGEFCYPGPHTKDCT</sequence>
<dbReference type="PANTHER" id="PTHR30024">
    <property type="entry name" value="ALIPHATIC SULFONATES-BINDING PROTEIN-RELATED"/>
    <property type="match status" value="1"/>
</dbReference>
<dbReference type="Pfam" id="PF13379">
    <property type="entry name" value="NMT1_2"/>
    <property type="match status" value="1"/>
</dbReference>
<dbReference type="EMBL" id="PYGA01000001">
    <property type="protein sequence ID" value="PSL00630.1"/>
    <property type="molecule type" value="Genomic_DNA"/>
</dbReference>
<dbReference type="Gene3D" id="3.40.190.10">
    <property type="entry name" value="Periplasmic binding protein-like II"/>
    <property type="match status" value="2"/>
</dbReference>
<feature type="signal peptide" evidence="1">
    <location>
        <begin position="1"/>
        <end position="34"/>
    </location>
</feature>
<keyword evidence="3" id="KW-1185">Reference proteome</keyword>
<keyword evidence="1" id="KW-0732">Signal</keyword>
<accession>A0A2P8DTT1</accession>
<evidence type="ECO:0000256" key="1">
    <source>
        <dbReference type="SAM" id="SignalP"/>
    </source>
</evidence>
<dbReference type="RefSeq" id="WP_170134101.1">
    <property type="nucleotide sequence ID" value="NZ_PYGA01000001.1"/>
</dbReference>
<dbReference type="Proteomes" id="UP000240542">
    <property type="component" value="Unassembled WGS sequence"/>
</dbReference>
<evidence type="ECO:0000313" key="3">
    <source>
        <dbReference type="Proteomes" id="UP000240542"/>
    </source>
</evidence>
<evidence type="ECO:0000313" key="2">
    <source>
        <dbReference type="EMBL" id="PSL00630.1"/>
    </source>
</evidence>
<dbReference type="AlphaFoldDB" id="A0A2P8DTT1"/>
<protein>
    <submittedName>
        <fullName evidence="2">NitT/TauT family transport system substrate-binding protein</fullName>
    </submittedName>
</protein>